<accession>A0ACB7FKC7</accession>
<name>A0ACB7FKC7_NIBAL</name>
<dbReference type="EMBL" id="CM024789">
    <property type="protein sequence ID" value="KAG8014725.1"/>
    <property type="molecule type" value="Genomic_DNA"/>
</dbReference>
<proteinExistence type="predicted"/>
<dbReference type="Proteomes" id="UP000805704">
    <property type="component" value="Chromosome 1"/>
</dbReference>
<protein>
    <submittedName>
        <fullName evidence="1">Caspase-6</fullName>
    </submittedName>
</protein>
<evidence type="ECO:0000313" key="2">
    <source>
        <dbReference type="Proteomes" id="UP000805704"/>
    </source>
</evidence>
<gene>
    <name evidence="1" type="primary">CASP6</name>
    <name evidence="1" type="ORF">GBF38_003340</name>
</gene>
<feature type="non-terminal residue" evidence="1">
    <location>
        <position position="1"/>
    </location>
</feature>
<sequence>SSLDPAEEYKMDNKRRGLALIFNQERFFWRLGLRDRHGTNADRYNLERRLSELNFEVKVYDNCKQVEVLAKINEAADSDHSDADCFLLVFLSHGENDHVWTQDEKISIQDITALFKGDKCKSLVGKPKIFILQACRGDKYDDPVTACGAEDSELNTNKVVVDASAVHTLPAGADFIMCYSVAEGYYSYREPINGSWYVQDLCELIQKHGNSLEFTELLTLVNRKVSMRSVGNSDDRNARGKKQVPCFASMLTKKLYFRPKNSVDLDPAEEYKMNNKRRGLALIFNQERFFWRLGLNDRHGTNADRYNLERRLSELNFEVKAYDNYKQVEVLDKISEAAESDHSDADCFLLVFLSHGENDHVYTYDGKISIQDITALFKGDKCRSLVGKPKIFILQACRGDKHDDPVTACDAVDSELKTNEVVVDASAVHTLPAGADFIMCYSVAAGYYSHRETINGSWYVQDLCELIQKHGNSLEFAELLTLVNRKVSMRSVGNSNDRNAIGKKQVPCFASMLTKKLYFRPKK</sequence>
<evidence type="ECO:0000313" key="1">
    <source>
        <dbReference type="EMBL" id="KAG8014725.1"/>
    </source>
</evidence>
<reference evidence="1" key="1">
    <citation type="submission" date="2020-04" db="EMBL/GenBank/DDBJ databases">
        <title>A chromosome-scale assembly and high-density genetic map of the yellow drum (Nibea albiflora) genome.</title>
        <authorList>
            <person name="Xu D."/>
            <person name="Zhang W."/>
            <person name="Chen R."/>
            <person name="Tan P."/>
            <person name="Wang L."/>
            <person name="Song H."/>
            <person name="Tian L."/>
            <person name="Zhu Q."/>
            <person name="Wang B."/>
        </authorList>
    </citation>
    <scope>NUCLEOTIDE SEQUENCE</scope>
    <source>
        <strain evidence="1">ZJHYS-2018</strain>
    </source>
</reference>
<comment type="caution">
    <text evidence="1">The sequence shown here is derived from an EMBL/GenBank/DDBJ whole genome shotgun (WGS) entry which is preliminary data.</text>
</comment>
<keyword evidence="2" id="KW-1185">Reference proteome</keyword>
<organism evidence="1 2">
    <name type="scientific">Nibea albiflora</name>
    <name type="common">Yellow drum</name>
    <name type="synonym">Corvina albiflora</name>
    <dbReference type="NCBI Taxonomy" id="240163"/>
    <lineage>
        <taxon>Eukaryota</taxon>
        <taxon>Metazoa</taxon>
        <taxon>Chordata</taxon>
        <taxon>Craniata</taxon>
        <taxon>Vertebrata</taxon>
        <taxon>Euteleostomi</taxon>
        <taxon>Actinopterygii</taxon>
        <taxon>Neopterygii</taxon>
        <taxon>Teleostei</taxon>
        <taxon>Neoteleostei</taxon>
        <taxon>Acanthomorphata</taxon>
        <taxon>Eupercaria</taxon>
        <taxon>Sciaenidae</taxon>
        <taxon>Nibea</taxon>
    </lineage>
</organism>